<dbReference type="GO" id="GO:0000976">
    <property type="term" value="F:transcription cis-regulatory region binding"/>
    <property type="evidence" value="ECO:0007669"/>
    <property type="project" value="TreeGrafter"/>
</dbReference>
<feature type="DNA-binding region" description="H-T-H motif" evidence="4">
    <location>
        <begin position="39"/>
        <end position="58"/>
    </location>
</feature>
<dbReference type="Pfam" id="PF00440">
    <property type="entry name" value="TetR_N"/>
    <property type="match status" value="1"/>
</dbReference>
<dbReference type="GO" id="GO:0003700">
    <property type="term" value="F:DNA-binding transcription factor activity"/>
    <property type="evidence" value="ECO:0007669"/>
    <property type="project" value="TreeGrafter"/>
</dbReference>
<protein>
    <recommendedName>
        <fullName evidence="5">HTH tetR-type domain-containing protein</fullName>
    </recommendedName>
</protein>
<evidence type="ECO:0000256" key="4">
    <source>
        <dbReference type="PROSITE-ProRule" id="PRU00335"/>
    </source>
</evidence>
<dbReference type="KEGG" id="parq:DSM112329_01166"/>
<evidence type="ECO:0000256" key="3">
    <source>
        <dbReference type="ARBA" id="ARBA00023163"/>
    </source>
</evidence>
<accession>A0AAU7ARW1</accession>
<dbReference type="AlphaFoldDB" id="A0AAU7ARW1"/>
<organism evidence="6">
    <name type="scientific">Paraconexibacter sp. AEG42_29</name>
    <dbReference type="NCBI Taxonomy" id="2997339"/>
    <lineage>
        <taxon>Bacteria</taxon>
        <taxon>Bacillati</taxon>
        <taxon>Actinomycetota</taxon>
        <taxon>Thermoleophilia</taxon>
        <taxon>Solirubrobacterales</taxon>
        <taxon>Paraconexibacteraceae</taxon>
        <taxon>Paraconexibacter</taxon>
    </lineage>
</organism>
<name>A0AAU7ARW1_9ACTN</name>
<keyword evidence="3" id="KW-0804">Transcription</keyword>
<dbReference type="EMBL" id="CP114014">
    <property type="protein sequence ID" value="XAY04333.1"/>
    <property type="molecule type" value="Genomic_DNA"/>
</dbReference>
<evidence type="ECO:0000256" key="1">
    <source>
        <dbReference type="ARBA" id="ARBA00023015"/>
    </source>
</evidence>
<dbReference type="InterPro" id="IPR050109">
    <property type="entry name" value="HTH-type_TetR-like_transc_reg"/>
</dbReference>
<feature type="domain" description="HTH tetR-type" evidence="5">
    <location>
        <begin position="16"/>
        <end position="76"/>
    </location>
</feature>
<dbReference type="Gene3D" id="1.10.357.10">
    <property type="entry name" value="Tetracycline Repressor, domain 2"/>
    <property type="match status" value="1"/>
</dbReference>
<dbReference type="PROSITE" id="PS50977">
    <property type="entry name" value="HTH_TETR_2"/>
    <property type="match status" value="1"/>
</dbReference>
<evidence type="ECO:0000313" key="6">
    <source>
        <dbReference type="EMBL" id="XAY04333.1"/>
    </source>
</evidence>
<dbReference type="RefSeq" id="WP_354700874.1">
    <property type="nucleotide sequence ID" value="NZ_CP114014.1"/>
</dbReference>
<dbReference type="PRINTS" id="PR00455">
    <property type="entry name" value="HTHTETR"/>
</dbReference>
<reference evidence="6" key="1">
    <citation type="submission" date="2022-12" db="EMBL/GenBank/DDBJ databases">
        <title>Paraconexibacter alkalitolerans sp. nov. and Baekduia alba sp. nov., isolated from soil and emended description of the genera Paraconexibacter (Chun et al., 2020) and Baekduia (An et al., 2020).</title>
        <authorList>
            <person name="Vieira S."/>
            <person name="Huber K.J."/>
            <person name="Geppert A."/>
            <person name="Wolf J."/>
            <person name="Neumann-Schaal M."/>
            <person name="Muesken M."/>
            <person name="Overmann J."/>
        </authorList>
    </citation>
    <scope>NUCLEOTIDE SEQUENCE</scope>
    <source>
        <strain evidence="6">AEG42_29</strain>
    </source>
</reference>
<keyword evidence="2 4" id="KW-0238">DNA-binding</keyword>
<proteinExistence type="predicted"/>
<dbReference type="PANTHER" id="PTHR30055">
    <property type="entry name" value="HTH-TYPE TRANSCRIPTIONAL REGULATOR RUTR"/>
    <property type="match status" value="1"/>
</dbReference>
<dbReference type="InterPro" id="IPR001647">
    <property type="entry name" value="HTH_TetR"/>
</dbReference>
<dbReference type="PANTHER" id="PTHR30055:SF234">
    <property type="entry name" value="HTH-TYPE TRANSCRIPTIONAL REGULATOR BETI"/>
    <property type="match status" value="1"/>
</dbReference>
<keyword evidence="1" id="KW-0805">Transcription regulation</keyword>
<dbReference type="InterPro" id="IPR009057">
    <property type="entry name" value="Homeodomain-like_sf"/>
</dbReference>
<gene>
    <name evidence="6" type="ORF">DSM112329_01166</name>
</gene>
<dbReference type="SUPFAM" id="SSF46689">
    <property type="entry name" value="Homeodomain-like"/>
    <property type="match status" value="1"/>
</dbReference>
<sequence>MSTGEADVTDGRRRRRVTDEQILDAAVAEFAARGHAGASMAAVAARAGTTKPTLYANFGSKDGLYVAAVAAETERLRAALLSTYAGTEGDPVRAQLHAGTLAIFGYAAARPDGFELLFGAAPGLPTGSPVTRDAYEDVVAAIAGMVRGRLADGDDGDPRHARFVAAMLVGLLHAAARTAVTDGLDHEAAAAVAQSLVLDGLSGLDASPLGDPVLRRRGRAR</sequence>
<evidence type="ECO:0000256" key="2">
    <source>
        <dbReference type="ARBA" id="ARBA00023125"/>
    </source>
</evidence>
<evidence type="ECO:0000259" key="5">
    <source>
        <dbReference type="PROSITE" id="PS50977"/>
    </source>
</evidence>